<dbReference type="EMBL" id="WIUZ02000006">
    <property type="protein sequence ID" value="KAF9786077.1"/>
    <property type="molecule type" value="Genomic_DNA"/>
</dbReference>
<dbReference type="PANTHER" id="PTHR22932">
    <property type="entry name" value="TELOMERASE-BINDING PROTEIN P23 HSP90 CO-CHAPERONE"/>
    <property type="match status" value="1"/>
</dbReference>
<dbReference type="PANTHER" id="PTHR22932:SF1">
    <property type="entry name" value="CO-CHAPERONE PROTEIN DAF-41"/>
    <property type="match status" value="1"/>
</dbReference>
<dbReference type="GO" id="GO:0005829">
    <property type="term" value="C:cytosol"/>
    <property type="evidence" value="ECO:0007669"/>
    <property type="project" value="TreeGrafter"/>
</dbReference>
<feature type="region of interest" description="Disordered" evidence="2">
    <location>
        <begin position="212"/>
        <end position="247"/>
    </location>
</feature>
<dbReference type="GO" id="GO:0051131">
    <property type="term" value="P:chaperone-mediated protein complex assembly"/>
    <property type="evidence" value="ECO:0007669"/>
    <property type="project" value="TreeGrafter"/>
</dbReference>
<dbReference type="Gene3D" id="2.60.40.790">
    <property type="match status" value="1"/>
</dbReference>
<dbReference type="GO" id="GO:0005634">
    <property type="term" value="C:nucleus"/>
    <property type="evidence" value="ECO:0007669"/>
    <property type="project" value="TreeGrafter"/>
</dbReference>
<dbReference type="InterPro" id="IPR007052">
    <property type="entry name" value="CS_dom"/>
</dbReference>
<dbReference type="GO" id="GO:0051879">
    <property type="term" value="F:Hsp90 protein binding"/>
    <property type="evidence" value="ECO:0007669"/>
    <property type="project" value="InterPro"/>
</dbReference>
<dbReference type="AlphaFoldDB" id="A0A9P6HFR8"/>
<sequence length="247" mass="27686">MFGEHRVILCELMRRRLRDTGVGPRQSRGPILKSHGTIIESFSQNLIEKNKTPSLSVVGMTLHPEILWAQRSSDVVAEKNVVYLTVNLLDIIESTLAYELTSSKISFKARTGNAKKGVEEKDYAFDMELFGEVIPEESKIRLSSRSFLLTLRKKEKKLEFWPRLSKVEQKSALIKKDFSAWVEEDEQDVPEDPDFGMGSAMMDCGGMDYEKMMGDLRRAGPSGSSGLAANADSDSDDDGPPPPKDYM</sequence>
<evidence type="ECO:0000313" key="4">
    <source>
        <dbReference type="EMBL" id="KAF9786077.1"/>
    </source>
</evidence>
<dbReference type="InterPro" id="IPR008978">
    <property type="entry name" value="HSP20-like_chaperone"/>
</dbReference>
<dbReference type="GO" id="GO:0051087">
    <property type="term" value="F:protein-folding chaperone binding"/>
    <property type="evidence" value="ECO:0007669"/>
    <property type="project" value="TreeGrafter"/>
</dbReference>
<dbReference type="Proteomes" id="UP000736335">
    <property type="component" value="Unassembled WGS sequence"/>
</dbReference>
<dbReference type="CDD" id="cd06465">
    <property type="entry name" value="p23_hB-ind1_like"/>
    <property type="match status" value="1"/>
</dbReference>
<evidence type="ECO:0000259" key="3">
    <source>
        <dbReference type="PROSITE" id="PS51203"/>
    </source>
</evidence>
<reference evidence="4" key="2">
    <citation type="submission" date="2020-11" db="EMBL/GenBank/DDBJ databases">
        <authorList>
            <consortium name="DOE Joint Genome Institute"/>
            <person name="Kuo A."/>
            <person name="Miyauchi S."/>
            <person name="Kiss E."/>
            <person name="Drula E."/>
            <person name="Kohler A."/>
            <person name="Sanchez-Garcia M."/>
            <person name="Andreopoulos B."/>
            <person name="Barry K.W."/>
            <person name="Bonito G."/>
            <person name="Buee M."/>
            <person name="Carver A."/>
            <person name="Chen C."/>
            <person name="Cichocki N."/>
            <person name="Clum A."/>
            <person name="Culley D."/>
            <person name="Crous P.W."/>
            <person name="Fauchery L."/>
            <person name="Girlanda M."/>
            <person name="Hayes R."/>
            <person name="Keri Z."/>
            <person name="Labutti K."/>
            <person name="Lipzen A."/>
            <person name="Lombard V."/>
            <person name="Magnuson J."/>
            <person name="Maillard F."/>
            <person name="Morin E."/>
            <person name="Murat C."/>
            <person name="Nolan M."/>
            <person name="Ohm R."/>
            <person name="Pangilinan J."/>
            <person name="Pereira M."/>
            <person name="Perotto S."/>
            <person name="Peter M."/>
            <person name="Riley R."/>
            <person name="Sitrit Y."/>
            <person name="Stielow B."/>
            <person name="Szollosi G."/>
            <person name="Zifcakova L."/>
            <person name="Stursova M."/>
            <person name="Spatafora J.W."/>
            <person name="Tedersoo L."/>
            <person name="Vaario L.-M."/>
            <person name="Yamada A."/>
            <person name="Yan M."/>
            <person name="Wang P."/>
            <person name="Xu J."/>
            <person name="Bruns T."/>
            <person name="Baldrian P."/>
            <person name="Vilgalys R."/>
            <person name="Henrissat B."/>
            <person name="Grigoriev I.V."/>
            <person name="Hibbett D."/>
            <person name="Nagy L.G."/>
            <person name="Martin F.M."/>
        </authorList>
    </citation>
    <scope>NUCLEOTIDE SEQUENCE</scope>
    <source>
        <strain evidence="4">UH-Tt-Lm1</strain>
    </source>
</reference>
<comment type="similarity">
    <text evidence="1">Belongs to the p23/wos2 family.</text>
</comment>
<evidence type="ECO:0000313" key="5">
    <source>
        <dbReference type="Proteomes" id="UP000736335"/>
    </source>
</evidence>
<evidence type="ECO:0000256" key="1">
    <source>
        <dbReference type="ARBA" id="ARBA00025733"/>
    </source>
</evidence>
<organism evidence="4 5">
    <name type="scientific">Thelephora terrestris</name>
    <dbReference type="NCBI Taxonomy" id="56493"/>
    <lineage>
        <taxon>Eukaryota</taxon>
        <taxon>Fungi</taxon>
        <taxon>Dikarya</taxon>
        <taxon>Basidiomycota</taxon>
        <taxon>Agaricomycotina</taxon>
        <taxon>Agaricomycetes</taxon>
        <taxon>Thelephorales</taxon>
        <taxon>Thelephoraceae</taxon>
        <taxon>Thelephora</taxon>
    </lineage>
</organism>
<evidence type="ECO:0000256" key="2">
    <source>
        <dbReference type="SAM" id="MobiDB-lite"/>
    </source>
</evidence>
<dbReference type="InterPro" id="IPR045250">
    <property type="entry name" value="p23-like"/>
</dbReference>
<accession>A0A9P6HFR8</accession>
<protein>
    <submittedName>
        <fullName evidence="4">HSP20-like chaperone</fullName>
    </submittedName>
</protein>
<dbReference type="Pfam" id="PF04969">
    <property type="entry name" value="CS"/>
    <property type="match status" value="1"/>
</dbReference>
<reference evidence="4" key="1">
    <citation type="journal article" date="2020" name="Nat. Commun.">
        <title>Large-scale genome sequencing of mycorrhizal fungi provides insights into the early evolution of symbiotic traits.</title>
        <authorList>
            <person name="Miyauchi S."/>
            <person name="Kiss E."/>
            <person name="Kuo A."/>
            <person name="Drula E."/>
            <person name="Kohler A."/>
            <person name="Sanchez-Garcia M."/>
            <person name="Morin E."/>
            <person name="Andreopoulos B."/>
            <person name="Barry K.W."/>
            <person name="Bonito G."/>
            <person name="Buee M."/>
            <person name="Carver A."/>
            <person name="Chen C."/>
            <person name="Cichocki N."/>
            <person name="Clum A."/>
            <person name="Culley D."/>
            <person name="Crous P.W."/>
            <person name="Fauchery L."/>
            <person name="Girlanda M."/>
            <person name="Hayes R.D."/>
            <person name="Keri Z."/>
            <person name="LaButti K."/>
            <person name="Lipzen A."/>
            <person name="Lombard V."/>
            <person name="Magnuson J."/>
            <person name="Maillard F."/>
            <person name="Murat C."/>
            <person name="Nolan M."/>
            <person name="Ohm R.A."/>
            <person name="Pangilinan J."/>
            <person name="Pereira M.F."/>
            <person name="Perotto S."/>
            <person name="Peter M."/>
            <person name="Pfister S."/>
            <person name="Riley R."/>
            <person name="Sitrit Y."/>
            <person name="Stielow J.B."/>
            <person name="Szollosi G."/>
            <person name="Zifcakova L."/>
            <person name="Stursova M."/>
            <person name="Spatafora J.W."/>
            <person name="Tedersoo L."/>
            <person name="Vaario L.M."/>
            <person name="Yamada A."/>
            <person name="Yan M."/>
            <person name="Wang P."/>
            <person name="Xu J."/>
            <person name="Bruns T."/>
            <person name="Baldrian P."/>
            <person name="Vilgalys R."/>
            <person name="Dunand C."/>
            <person name="Henrissat B."/>
            <person name="Grigoriev I.V."/>
            <person name="Hibbett D."/>
            <person name="Nagy L.G."/>
            <person name="Martin F.M."/>
        </authorList>
    </citation>
    <scope>NUCLEOTIDE SEQUENCE</scope>
    <source>
        <strain evidence="4">UH-Tt-Lm1</strain>
    </source>
</reference>
<dbReference type="PROSITE" id="PS51203">
    <property type="entry name" value="CS"/>
    <property type="match status" value="1"/>
</dbReference>
<keyword evidence="5" id="KW-1185">Reference proteome</keyword>
<dbReference type="OrthoDB" id="1564555at2759"/>
<gene>
    <name evidence="4" type="ORF">BJ322DRAFT_765525</name>
</gene>
<feature type="compositionally biased region" description="Low complexity" evidence="2">
    <location>
        <begin position="222"/>
        <end position="232"/>
    </location>
</feature>
<dbReference type="GO" id="GO:0006457">
    <property type="term" value="P:protein folding"/>
    <property type="evidence" value="ECO:0007669"/>
    <property type="project" value="TreeGrafter"/>
</dbReference>
<feature type="domain" description="CS" evidence="3">
    <location>
        <begin position="61"/>
        <end position="165"/>
    </location>
</feature>
<name>A0A9P6HFR8_9AGAM</name>
<dbReference type="SUPFAM" id="SSF49764">
    <property type="entry name" value="HSP20-like chaperones"/>
    <property type="match status" value="1"/>
</dbReference>
<comment type="caution">
    <text evidence="4">The sequence shown here is derived from an EMBL/GenBank/DDBJ whole genome shotgun (WGS) entry which is preliminary data.</text>
</comment>
<proteinExistence type="inferred from homology"/>